<dbReference type="RefSeq" id="WP_117003493.1">
    <property type="nucleotide sequence ID" value="NZ_BMJS01000029.1"/>
</dbReference>
<gene>
    <name evidence="2" type="ORF">GCM10010995_21860</name>
</gene>
<comment type="caution">
    <text evidence="2">The sequence shown here is derived from an EMBL/GenBank/DDBJ whole genome shotgun (WGS) entry which is preliminary data.</text>
</comment>
<protein>
    <submittedName>
        <fullName evidence="2">Uncharacterized protein</fullName>
    </submittedName>
</protein>
<reference evidence="2" key="2">
    <citation type="submission" date="2020-09" db="EMBL/GenBank/DDBJ databases">
        <authorList>
            <person name="Sun Q."/>
            <person name="Zhou Y."/>
        </authorList>
    </citation>
    <scope>NUCLEOTIDE SEQUENCE</scope>
    <source>
        <strain evidence="2">CGMCC 1.15758</strain>
    </source>
</reference>
<dbReference type="EMBL" id="BMJS01000029">
    <property type="protein sequence ID" value="GGG04001.1"/>
    <property type="molecule type" value="Genomic_DNA"/>
</dbReference>
<evidence type="ECO:0000313" key="3">
    <source>
        <dbReference type="Proteomes" id="UP000636949"/>
    </source>
</evidence>
<dbReference type="OrthoDB" id="7067268at2"/>
<sequence>MGLSLRKAINDKCKDCIYDPLDNGAGTWRQQVEACKCKNCPIWKVRPLSSTKINSKVVNDANTGHLTDKSTLTPPNTLENILRG</sequence>
<proteinExistence type="predicted"/>
<reference evidence="2" key="1">
    <citation type="journal article" date="2014" name="Int. J. Syst. Evol. Microbiol.">
        <title>Complete genome sequence of Corynebacterium casei LMG S-19264T (=DSM 44701T), isolated from a smear-ripened cheese.</title>
        <authorList>
            <consortium name="US DOE Joint Genome Institute (JGI-PGF)"/>
            <person name="Walter F."/>
            <person name="Albersmeier A."/>
            <person name="Kalinowski J."/>
            <person name="Ruckert C."/>
        </authorList>
    </citation>
    <scope>NUCLEOTIDE SEQUENCE</scope>
    <source>
        <strain evidence="2">CGMCC 1.15758</strain>
    </source>
</reference>
<evidence type="ECO:0000256" key="1">
    <source>
        <dbReference type="SAM" id="MobiDB-lite"/>
    </source>
</evidence>
<dbReference type="AlphaFoldDB" id="A0A8J3EA58"/>
<organism evidence="2 3">
    <name type="scientific">Cysteiniphilum litorale</name>
    <dbReference type="NCBI Taxonomy" id="2056700"/>
    <lineage>
        <taxon>Bacteria</taxon>
        <taxon>Pseudomonadati</taxon>
        <taxon>Pseudomonadota</taxon>
        <taxon>Gammaproteobacteria</taxon>
        <taxon>Thiotrichales</taxon>
        <taxon>Fastidiosibacteraceae</taxon>
        <taxon>Cysteiniphilum</taxon>
    </lineage>
</organism>
<dbReference type="Proteomes" id="UP000636949">
    <property type="component" value="Unassembled WGS sequence"/>
</dbReference>
<accession>A0A8J3EA58</accession>
<keyword evidence="3" id="KW-1185">Reference proteome</keyword>
<evidence type="ECO:0000313" key="2">
    <source>
        <dbReference type="EMBL" id="GGG04001.1"/>
    </source>
</evidence>
<name>A0A8J3EA58_9GAMM</name>
<feature type="region of interest" description="Disordered" evidence="1">
    <location>
        <begin position="64"/>
        <end position="84"/>
    </location>
</feature>